<dbReference type="Proteomes" id="UP000032675">
    <property type="component" value="Unassembled WGS sequence"/>
</dbReference>
<dbReference type="CDD" id="cd18622">
    <property type="entry name" value="GH32_Inu-like"/>
    <property type="match status" value="1"/>
</dbReference>
<evidence type="ECO:0000313" key="9">
    <source>
        <dbReference type="Proteomes" id="UP000032675"/>
    </source>
</evidence>
<name>A0A0D6PY92_KOMEU</name>
<dbReference type="SMART" id="SM00640">
    <property type="entry name" value="Glyco_32"/>
    <property type="match status" value="1"/>
</dbReference>
<evidence type="ECO:0000313" key="8">
    <source>
        <dbReference type="EMBL" id="GAN96013.1"/>
    </source>
</evidence>
<dbReference type="SUPFAM" id="SSF75005">
    <property type="entry name" value="Arabinanase/levansucrase/invertase"/>
    <property type="match status" value="1"/>
</dbReference>
<evidence type="ECO:0000256" key="3">
    <source>
        <dbReference type="ARBA" id="ARBA00023295"/>
    </source>
</evidence>
<dbReference type="InterPro" id="IPR013320">
    <property type="entry name" value="ConA-like_dom_sf"/>
</dbReference>
<dbReference type="InterPro" id="IPR018053">
    <property type="entry name" value="Glyco_hydro_32_AS"/>
</dbReference>
<dbReference type="PROSITE" id="PS00609">
    <property type="entry name" value="GLYCOSYL_HYDROL_F32"/>
    <property type="match status" value="1"/>
</dbReference>
<dbReference type="PANTHER" id="PTHR42800">
    <property type="entry name" value="EXOINULINASE INUD (AFU_ORTHOLOGUE AFUA_5G00480)"/>
    <property type="match status" value="1"/>
</dbReference>
<accession>A0A0D6PY92</accession>
<dbReference type="RefSeq" id="WP_048850597.1">
    <property type="nucleotide sequence ID" value="NZ_BANI01000042.1"/>
</dbReference>
<dbReference type="Pfam" id="PF08244">
    <property type="entry name" value="Glyco_hydro_32C"/>
    <property type="match status" value="1"/>
</dbReference>
<feature type="domain" description="Glycosyl hydrolase family 32 C-terminal" evidence="7">
    <location>
        <begin position="380"/>
        <end position="506"/>
    </location>
</feature>
<keyword evidence="2 4" id="KW-0378">Hydrolase</keyword>
<keyword evidence="3 4" id="KW-0326">Glycosidase</keyword>
<dbReference type="Gene3D" id="2.115.10.20">
    <property type="entry name" value="Glycosyl hydrolase domain, family 43"/>
    <property type="match status" value="1"/>
</dbReference>
<dbReference type="Pfam" id="PF00251">
    <property type="entry name" value="Glyco_hydro_32N"/>
    <property type="match status" value="1"/>
</dbReference>
<dbReference type="InterPro" id="IPR001362">
    <property type="entry name" value="Glyco_hydro_32"/>
</dbReference>
<evidence type="ECO:0000256" key="2">
    <source>
        <dbReference type="ARBA" id="ARBA00022801"/>
    </source>
</evidence>
<dbReference type="EMBL" id="BANI01000042">
    <property type="protein sequence ID" value="GAN96013.1"/>
    <property type="molecule type" value="Genomic_DNA"/>
</dbReference>
<feature type="region of interest" description="Disordered" evidence="5">
    <location>
        <begin position="428"/>
        <end position="447"/>
    </location>
</feature>
<dbReference type="GO" id="GO:0005737">
    <property type="term" value="C:cytoplasm"/>
    <property type="evidence" value="ECO:0007669"/>
    <property type="project" value="TreeGrafter"/>
</dbReference>
<gene>
    <name evidence="8" type="ORF">Geu3261_0045_015</name>
</gene>
<dbReference type="Gene3D" id="2.60.120.560">
    <property type="entry name" value="Exo-inulinase, domain 1"/>
    <property type="match status" value="1"/>
</dbReference>
<comment type="caution">
    <text evidence="8">The sequence shown here is derived from an EMBL/GenBank/DDBJ whole genome shotgun (WGS) entry which is preliminary data.</text>
</comment>
<reference evidence="8 9" key="1">
    <citation type="submission" date="2012-11" db="EMBL/GenBank/DDBJ databases">
        <title>Whole genome sequence of Gluconacetobacter europaeus NBRC3261.</title>
        <authorList>
            <person name="Azuma Y."/>
            <person name="Higashiura N."/>
            <person name="Hirakawa H."/>
            <person name="Matsushita K."/>
        </authorList>
    </citation>
    <scope>NUCLEOTIDE SEQUENCE [LARGE SCALE GENOMIC DNA]</scope>
    <source>
        <strain evidence="8 9">NBRC 3261</strain>
    </source>
</reference>
<evidence type="ECO:0000259" key="6">
    <source>
        <dbReference type="Pfam" id="PF00251"/>
    </source>
</evidence>
<protein>
    <submittedName>
        <fullName evidence="8">Levanase</fullName>
    </submittedName>
</protein>
<evidence type="ECO:0000259" key="7">
    <source>
        <dbReference type="Pfam" id="PF08244"/>
    </source>
</evidence>
<dbReference type="InterPro" id="IPR023296">
    <property type="entry name" value="Glyco_hydro_beta-prop_sf"/>
</dbReference>
<dbReference type="GO" id="GO:0004575">
    <property type="term" value="F:sucrose alpha-glucosidase activity"/>
    <property type="evidence" value="ECO:0007669"/>
    <property type="project" value="TreeGrafter"/>
</dbReference>
<evidence type="ECO:0000256" key="1">
    <source>
        <dbReference type="ARBA" id="ARBA00009902"/>
    </source>
</evidence>
<sequence length="514" mass="56954">MASLPNPPAAQANETPQWRPLLHYTPRRNWMNDPNGPFFYKGVYHLFYQYNPEAPEWGNMSWGHATSTDMLHWHEHDVALPFSETKDIFSGTVVVDKHNTSGLGTTDNPPLVALYTSVFKQNASNAPDVQAQSLAYSNDEGRTWKSYYKDPVLMLSPPSPHFRDPGVFWYEPGDYWVMATVVANAPKVKLYKSTNLTDWTLLSDFGPVGLVQPGIQWEMPSLFPLPLDGNPTQMKWVLMLGVNPWGVSGGSGSIYYVGSFDGTTFRPEGLPPEGSGPAAYDWVDHGADHYAAIVFAGLPAARPVTIGWMSNWDYASQVPTAPWKGQMTLPMTMALRTIDGRPLLCLTPDGHYTALVAAHAALSFDGMRLSSERRLLPEPARGQVMDIDIRMHMHGADRAGIFVRATVDGHVGTKIVYDMKKQTLTVDRSRSGQTGFSPKFSHEHSVSMPAPAGEVSLHVIVDRNSVEVLSRNGSVVMTDLVFPPADADRVMTFSENGMTEFSHMKVTLLDRNQE</sequence>
<dbReference type="InterPro" id="IPR013148">
    <property type="entry name" value="Glyco_hydro_32_N"/>
</dbReference>
<feature type="domain" description="Glycosyl hydrolase family 32 N-terminal" evidence="6">
    <location>
        <begin position="23"/>
        <end position="339"/>
    </location>
</feature>
<evidence type="ECO:0000256" key="4">
    <source>
        <dbReference type="RuleBase" id="RU362110"/>
    </source>
</evidence>
<organism evidence="8 9">
    <name type="scientific">Komagataeibacter europaeus NBRC 3261</name>
    <dbReference type="NCBI Taxonomy" id="1234669"/>
    <lineage>
        <taxon>Bacteria</taxon>
        <taxon>Pseudomonadati</taxon>
        <taxon>Pseudomonadota</taxon>
        <taxon>Alphaproteobacteria</taxon>
        <taxon>Acetobacterales</taxon>
        <taxon>Acetobacteraceae</taxon>
        <taxon>Komagataeibacter</taxon>
    </lineage>
</organism>
<comment type="similarity">
    <text evidence="1 4">Belongs to the glycosyl hydrolase 32 family.</text>
</comment>
<dbReference type="GO" id="GO:0005987">
    <property type="term" value="P:sucrose catabolic process"/>
    <property type="evidence" value="ECO:0007669"/>
    <property type="project" value="TreeGrafter"/>
</dbReference>
<proteinExistence type="inferred from homology"/>
<evidence type="ECO:0000256" key="5">
    <source>
        <dbReference type="SAM" id="MobiDB-lite"/>
    </source>
</evidence>
<dbReference type="PANTHER" id="PTHR42800:SF1">
    <property type="entry name" value="EXOINULINASE INUD (AFU_ORTHOLOGUE AFUA_5G00480)"/>
    <property type="match status" value="1"/>
</dbReference>
<dbReference type="AlphaFoldDB" id="A0A0D6PY92"/>
<dbReference type="SUPFAM" id="SSF49899">
    <property type="entry name" value="Concanavalin A-like lectins/glucanases"/>
    <property type="match status" value="1"/>
</dbReference>
<dbReference type="InterPro" id="IPR013189">
    <property type="entry name" value="Glyco_hydro_32_C"/>
</dbReference>